<dbReference type="EMBL" id="PKSL01000372">
    <property type="protein sequence ID" value="POV95005.1"/>
    <property type="molecule type" value="Genomic_DNA"/>
</dbReference>
<comment type="caution">
    <text evidence="2">The sequence shown here is derived from an EMBL/GenBank/DDBJ whole genome shotgun (WGS) entry which is preliminary data.</text>
</comment>
<sequence>MNFALATLASCMMLLMANGVVSETPTAVN</sequence>
<keyword evidence="1" id="KW-0732">Signal</keyword>
<dbReference type="VEuPathDB" id="FungiDB:PSTT_16529"/>
<feature type="chain" id="PRO_5015676680" evidence="1">
    <location>
        <begin position="23"/>
        <end position="29"/>
    </location>
</feature>
<evidence type="ECO:0000313" key="2">
    <source>
        <dbReference type="EMBL" id="POV95005.1"/>
    </source>
</evidence>
<dbReference type="AlphaFoldDB" id="A0A2S4UCI2"/>
<name>A0A2S4UCI2_9BASI</name>
<evidence type="ECO:0000313" key="3">
    <source>
        <dbReference type="Proteomes" id="UP000239156"/>
    </source>
</evidence>
<protein>
    <submittedName>
        <fullName evidence="2">Uncharacterized protein</fullName>
    </submittedName>
</protein>
<evidence type="ECO:0000256" key="1">
    <source>
        <dbReference type="SAM" id="SignalP"/>
    </source>
</evidence>
<organism evidence="2 3">
    <name type="scientific">Puccinia striiformis</name>
    <dbReference type="NCBI Taxonomy" id="27350"/>
    <lineage>
        <taxon>Eukaryota</taxon>
        <taxon>Fungi</taxon>
        <taxon>Dikarya</taxon>
        <taxon>Basidiomycota</taxon>
        <taxon>Pucciniomycotina</taxon>
        <taxon>Pucciniomycetes</taxon>
        <taxon>Pucciniales</taxon>
        <taxon>Pucciniaceae</taxon>
        <taxon>Puccinia</taxon>
    </lineage>
</organism>
<proteinExistence type="predicted"/>
<dbReference type="Proteomes" id="UP000239156">
    <property type="component" value="Unassembled WGS sequence"/>
</dbReference>
<gene>
    <name evidence="2" type="ORF">PSTT_16529</name>
</gene>
<feature type="signal peptide" evidence="1">
    <location>
        <begin position="1"/>
        <end position="22"/>
    </location>
</feature>
<accession>A0A2S4UCI2</accession>
<keyword evidence="3" id="KW-1185">Reference proteome</keyword>
<reference evidence="2" key="1">
    <citation type="submission" date="2017-12" db="EMBL/GenBank/DDBJ databases">
        <title>Gene loss provides genomic basis for host adaptation in cereal stripe rust fungi.</title>
        <authorList>
            <person name="Xia C."/>
        </authorList>
    </citation>
    <scope>NUCLEOTIDE SEQUENCE [LARGE SCALE GENOMIC DNA]</scope>
    <source>
        <strain evidence="2">93-210</strain>
    </source>
</reference>